<proteinExistence type="predicted"/>
<dbReference type="STRING" id="42157.A0A182EZF4"/>
<name>A0A182EZF4_ONCOC</name>
<dbReference type="WBParaSite" id="nOo.2.0.1.t13563-RA">
    <property type="protein sequence ID" value="nOo.2.0.1.t13563-RA"/>
    <property type="gene ID" value="nOo.2.0.1.g13563"/>
</dbReference>
<dbReference type="Proteomes" id="UP000271087">
    <property type="component" value="Unassembled WGS sequence"/>
</dbReference>
<sequence>MLPSLIVILLRARQRRYLVITDVEKAFLQVSLKREDGNVT</sequence>
<reference evidence="3" key="1">
    <citation type="submission" date="2016-06" db="UniProtKB">
        <authorList>
            <consortium name="WormBaseParasite"/>
        </authorList>
    </citation>
    <scope>IDENTIFICATION</scope>
</reference>
<organism evidence="3">
    <name type="scientific">Onchocerca ochengi</name>
    <name type="common">Filarial nematode worm</name>
    <dbReference type="NCBI Taxonomy" id="42157"/>
    <lineage>
        <taxon>Eukaryota</taxon>
        <taxon>Metazoa</taxon>
        <taxon>Ecdysozoa</taxon>
        <taxon>Nematoda</taxon>
        <taxon>Chromadorea</taxon>
        <taxon>Rhabditida</taxon>
        <taxon>Spirurina</taxon>
        <taxon>Spiruromorpha</taxon>
        <taxon>Filarioidea</taxon>
        <taxon>Onchocercidae</taxon>
        <taxon>Onchocerca</taxon>
    </lineage>
</organism>
<evidence type="ECO:0000313" key="1">
    <source>
        <dbReference type="EMBL" id="VDN03123.1"/>
    </source>
</evidence>
<dbReference type="AlphaFoldDB" id="A0A182EZF4"/>
<dbReference type="EMBL" id="UYRW01016379">
    <property type="protein sequence ID" value="VDN03123.1"/>
    <property type="molecule type" value="Genomic_DNA"/>
</dbReference>
<dbReference type="OrthoDB" id="5920525at2759"/>
<evidence type="ECO:0000313" key="3">
    <source>
        <dbReference type="WBParaSite" id="nOo.2.0.1.t13563-RA"/>
    </source>
</evidence>
<reference evidence="1 2" key="2">
    <citation type="submission" date="2018-08" db="EMBL/GenBank/DDBJ databases">
        <authorList>
            <person name="Laetsch R D."/>
            <person name="Stevens L."/>
            <person name="Kumar S."/>
            <person name="Blaxter L. M."/>
        </authorList>
    </citation>
    <scope>NUCLEOTIDE SEQUENCE [LARGE SCALE GENOMIC DNA]</scope>
</reference>
<protein>
    <submittedName>
        <fullName evidence="3">Reverse transcriptase domain-containing protein</fullName>
    </submittedName>
</protein>
<keyword evidence="2" id="KW-1185">Reference proteome</keyword>
<evidence type="ECO:0000313" key="2">
    <source>
        <dbReference type="Proteomes" id="UP000271087"/>
    </source>
</evidence>
<gene>
    <name evidence="1" type="ORF">NOO_LOCUS13563</name>
</gene>
<accession>A0A182EZF4</accession>